<organism evidence="1 2">
    <name type="scientific">Phytohabitans flavus</name>
    <dbReference type="NCBI Taxonomy" id="1076124"/>
    <lineage>
        <taxon>Bacteria</taxon>
        <taxon>Bacillati</taxon>
        <taxon>Actinomycetota</taxon>
        <taxon>Actinomycetes</taxon>
        <taxon>Micromonosporales</taxon>
        <taxon>Micromonosporaceae</taxon>
    </lineage>
</organism>
<keyword evidence="2" id="KW-1185">Reference proteome</keyword>
<dbReference type="AlphaFoldDB" id="A0A6F8XIP7"/>
<reference evidence="1 2" key="2">
    <citation type="submission" date="2020-03" db="EMBL/GenBank/DDBJ databases">
        <authorList>
            <person name="Ichikawa N."/>
            <person name="Kimura A."/>
            <person name="Kitahashi Y."/>
            <person name="Uohara A."/>
        </authorList>
    </citation>
    <scope>NUCLEOTIDE SEQUENCE [LARGE SCALE GENOMIC DNA]</scope>
    <source>
        <strain evidence="1 2">NBRC 107702</strain>
    </source>
</reference>
<protein>
    <recommendedName>
        <fullName evidence="3">Core-binding (CB) domain-containing protein</fullName>
    </recommendedName>
</protein>
<dbReference type="KEGG" id="pfla:Pflav_000870"/>
<evidence type="ECO:0000313" key="1">
    <source>
        <dbReference type="EMBL" id="BCB73677.1"/>
    </source>
</evidence>
<dbReference type="Proteomes" id="UP000502508">
    <property type="component" value="Chromosome"/>
</dbReference>
<name>A0A6F8XIP7_9ACTN</name>
<evidence type="ECO:0008006" key="3">
    <source>
        <dbReference type="Google" id="ProtNLM"/>
    </source>
</evidence>
<accession>A0A6F8XIP7</accession>
<proteinExistence type="predicted"/>
<dbReference type="EMBL" id="AP022870">
    <property type="protein sequence ID" value="BCB73677.1"/>
    <property type="molecule type" value="Genomic_DNA"/>
</dbReference>
<gene>
    <name evidence="1" type="ORF">Pflav_000870</name>
</gene>
<reference evidence="1 2" key="1">
    <citation type="submission" date="2020-03" db="EMBL/GenBank/DDBJ databases">
        <title>Whole genome shotgun sequence of Phytohabitans flavus NBRC 107702.</title>
        <authorList>
            <person name="Komaki H."/>
            <person name="Tamura T."/>
        </authorList>
    </citation>
    <scope>NUCLEOTIDE SEQUENCE [LARGE SCALE GENOMIC DNA]</scope>
    <source>
        <strain evidence="1 2">NBRC 107702</strain>
    </source>
</reference>
<sequence length="54" mass="6645">MAQRCWTEQDLREELNRYQAELEEAGKEDRTVHTYVDRASRFIRWLAGEYDPRR</sequence>
<evidence type="ECO:0000313" key="2">
    <source>
        <dbReference type="Proteomes" id="UP000502508"/>
    </source>
</evidence>